<gene>
    <name evidence="5" type="ordered locus">SRU_2285</name>
</gene>
<dbReference type="STRING" id="309807.SRU_2285"/>
<dbReference type="EMBL" id="CP000159">
    <property type="protein sequence ID" value="ABC45203.1"/>
    <property type="molecule type" value="Genomic_DNA"/>
</dbReference>
<evidence type="ECO:0000313" key="6">
    <source>
        <dbReference type="Proteomes" id="UP000008674"/>
    </source>
</evidence>
<dbReference type="PANTHER" id="PTHR43673:SF10">
    <property type="entry name" value="NADH DEHYDROGENASE_NAD(P)H NITROREDUCTASE XCC3605-RELATED"/>
    <property type="match status" value="1"/>
</dbReference>
<evidence type="ECO:0000313" key="5">
    <source>
        <dbReference type="EMBL" id="ABC45203.1"/>
    </source>
</evidence>
<evidence type="ECO:0000256" key="3">
    <source>
        <dbReference type="SAM" id="MobiDB-lite"/>
    </source>
</evidence>
<dbReference type="PANTHER" id="PTHR43673">
    <property type="entry name" value="NAD(P)H NITROREDUCTASE YDGI-RELATED"/>
    <property type="match status" value="1"/>
</dbReference>
<evidence type="ECO:0000256" key="1">
    <source>
        <dbReference type="ARBA" id="ARBA00007118"/>
    </source>
</evidence>
<feature type="region of interest" description="Disordered" evidence="3">
    <location>
        <begin position="1"/>
        <end position="22"/>
    </location>
</feature>
<comment type="similarity">
    <text evidence="1">Belongs to the nitroreductase family.</text>
</comment>
<dbReference type="Proteomes" id="UP000008674">
    <property type="component" value="Chromosome"/>
</dbReference>
<dbReference type="AlphaFoldDB" id="Q2S092"/>
<evidence type="ECO:0000256" key="2">
    <source>
        <dbReference type="ARBA" id="ARBA00023002"/>
    </source>
</evidence>
<dbReference type="eggNOG" id="COG0778">
    <property type="taxonomic scope" value="Bacteria"/>
</dbReference>
<dbReference type="EnsemblBacteria" id="ABC45203">
    <property type="protein sequence ID" value="ABC45203"/>
    <property type="gene ID" value="SRU_2285"/>
</dbReference>
<dbReference type="SUPFAM" id="SSF55469">
    <property type="entry name" value="FMN-dependent nitroreductase-like"/>
    <property type="match status" value="1"/>
</dbReference>
<accession>Q2S092</accession>
<proteinExistence type="inferred from homology"/>
<dbReference type="GO" id="GO:0016491">
    <property type="term" value="F:oxidoreductase activity"/>
    <property type="evidence" value="ECO:0007669"/>
    <property type="project" value="UniProtKB-KW"/>
</dbReference>
<keyword evidence="6" id="KW-1185">Reference proteome</keyword>
<evidence type="ECO:0000259" key="4">
    <source>
        <dbReference type="Pfam" id="PF00881"/>
    </source>
</evidence>
<dbReference type="CDD" id="cd02138">
    <property type="entry name" value="TdsD-like"/>
    <property type="match status" value="1"/>
</dbReference>
<sequence length="277" mass="31384">MTRLRNRRRFGPARTASQERDGLIWNTRSKKGFDDTELKRMVQNGGAVLPDPLSLHCALLLTSMAPPSTAQHPKTADPDHDILDLLRERWSPRAFADRRVEPEKIRRMLEAARWTMSSYNEQPWRYVVASRHDDPEAYERLLDCLIDGNQAWAQNAPVLMMSFYKETFSGNDRPNRCAPHDVGAASAALTFQAKEMDLYVHQMAGIHADVARETYDVPDDFEPMAGLAVGYLGDPEMLSDDKKTAEQAPRSRRSLDEFVFGDEWEDSADVVANGSSR</sequence>
<dbReference type="InterPro" id="IPR000415">
    <property type="entry name" value="Nitroreductase-like"/>
</dbReference>
<organism evidence="5 6">
    <name type="scientific">Salinibacter ruber (strain DSM 13855 / M31)</name>
    <dbReference type="NCBI Taxonomy" id="309807"/>
    <lineage>
        <taxon>Bacteria</taxon>
        <taxon>Pseudomonadati</taxon>
        <taxon>Rhodothermota</taxon>
        <taxon>Rhodothermia</taxon>
        <taxon>Rhodothermales</taxon>
        <taxon>Salinibacteraceae</taxon>
        <taxon>Salinibacter</taxon>
    </lineage>
</organism>
<dbReference type="OrthoDB" id="9809288at2"/>
<dbReference type="KEGG" id="sru:SRU_2285"/>
<dbReference type="Gene3D" id="3.40.109.10">
    <property type="entry name" value="NADH Oxidase"/>
    <property type="match status" value="1"/>
</dbReference>
<name>Q2S092_SALRD</name>
<reference evidence="5 6" key="1">
    <citation type="journal article" date="2005" name="Proc. Natl. Acad. Sci. U.S.A.">
        <title>The genome of Salinibacter ruber: convergence and gene exchange among hyperhalophilic bacteria and archaea.</title>
        <authorList>
            <person name="Mongodin E.F."/>
            <person name="Nelson K.E."/>
            <person name="Daugherty S."/>
            <person name="Deboy R.T."/>
            <person name="Wister J."/>
            <person name="Khouri H."/>
            <person name="Weidman J."/>
            <person name="Walsh D.A."/>
            <person name="Papke R.T."/>
            <person name="Sanchez Perez G."/>
            <person name="Sharma A.K."/>
            <person name="Nesbo C.L."/>
            <person name="MacLeod D."/>
            <person name="Bapteste E."/>
            <person name="Doolittle W.F."/>
            <person name="Charlebois R.L."/>
            <person name="Legault B."/>
            <person name="Rodriguez-Valera F."/>
        </authorList>
    </citation>
    <scope>NUCLEOTIDE SEQUENCE [LARGE SCALE GENOMIC DNA]</scope>
    <source>
        <strain evidence="6">DSM 13855 / CECT 5946 / M31</strain>
    </source>
</reference>
<protein>
    <submittedName>
        <fullName evidence="5">Nitroreductase family protein</fullName>
    </submittedName>
</protein>
<dbReference type="PATRIC" id="fig|309807.25.peg.2380"/>
<keyword evidence="2" id="KW-0560">Oxidoreductase</keyword>
<dbReference type="InterPro" id="IPR029479">
    <property type="entry name" value="Nitroreductase"/>
</dbReference>
<feature type="domain" description="Nitroreductase" evidence="4">
    <location>
        <begin position="86"/>
        <end position="231"/>
    </location>
</feature>
<dbReference type="Pfam" id="PF00881">
    <property type="entry name" value="Nitroreductase"/>
    <property type="match status" value="1"/>
</dbReference>
<dbReference type="HOGENOM" id="CLU_070764_6_0_10"/>
<feature type="compositionally biased region" description="Basic residues" evidence="3">
    <location>
        <begin position="1"/>
        <end position="11"/>
    </location>
</feature>